<evidence type="ECO:0000256" key="2">
    <source>
        <dbReference type="ARBA" id="ARBA00022679"/>
    </source>
</evidence>
<dbReference type="InterPro" id="IPR042011">
    <property type="entry name" value="ATX3/4/5_PHD"/>
</dbReference>
<dbReference type="Pfam" id="PF00855">
    <property type="entry name" value="PWWP"/>
    <property type="match status" value="1"/>
</dbReference>
<dbReference type="SMART" id="SM00293">
    <property type="entry name" value="PWWP"/>
    <property type="match status" value="1"/>
</dbReference>
<comment type="catalytic activity">
    <reaction evidence="9">
        <text>L-lysyl-[histone] + S-adenosyl-L-methionine = N(6)-methyl-L-lysyl-[histone] + S-adenosyl-L-homocysteine + H(+)</text>
        <dbReference type="Rhea" id="RHEA:10024"/>
        <dbReference type="Rhea" id="RHEA-COMP:9845"/>
        <dbReference type="Rhea" id="RHEA-COMP:9846"/>
        <dbReference type="ChEBI" id="CHEBI:15378"/>
        <dbReference type="ChEBI" id="CHEBI:29969"/>
        <dbReference type="ChEBI" id="CHEBI:57856"/>
        <dbReference type="ChEBI" id="CHEBI:59789"/>
        <dbReference type="ChEBI" id="CHEBI:61929"/>
    </reaction>
</comment>
<dbReference type="SMART" id="SM00249">
    <property type="entry name" value="PHD"/>
    <property type="match status" value="2"/>
</dbReference>
<dbReference type="SMART" id="SM00317">
    <property type="entry name" value="SET"/>
    <property type="match status" value="1"/>
</dbReference>
<dbReference type="EMBL" id="SZYD01000010">
    <property type="protein sequence ID" value="KAD4982742.1"/>
    <property type="molecule type" value="Genomic_DNA"/>
</dbReference>
<keyword evidence="3" id="KW-0479">Metal-binding</keyword>
<evidence type="ECO:0000256" key="7">
    <source>
        <dbReference type="ARBA" id="ARBA00022853"/>
    </source>
</evidence>
<feature type="domain" description="PHD-type" evidence="12">
    <location>
        <begin position="509"/>
        <end position="560"/>
    </location>
</feature>
<dbReference type="PANTHER" id="PTHR13793">
    <property type="entry name" value="PHD FINGER PROTEINS"/>
    <property type="match status" value="1"/>
</dbReference>
<dbReference type="InterPro" id="IPR050701">
    <property type="entry name" value="Histone_Mod_Regulator"/>
</dbReference>
<evidence type="ECO:0000259" key="15">
    <source>
        <dbReference type="PROSITE" id="PS51805"/>
    </source>
</evidence>
<feature type="domain" description="PHD-type" evidence="15">
    <location>
        <begin position="563"/>
        <end position="678"/>
    </location>
</feature>
<dbReference type="PROSITE" id="PS51566">
    <property type="entry name" value="SAM_MT43_TRX_MLL"/>
    <property type="match status" value="1"/>
</dbReference>
<evidence type="ECO:0000256" key="3">
    <source>
        <dbReference type="ARBA" id="ARBA00022723"/>
    </source>
</evidence>
<dbReference type="SUPFAM" id="SSF82199">
    <property type="entry name" value="SET domain"/>
    <property type="match status" value="1"/>
</dbReference>
<feature type="domain" description="SET" evidence="13">
    <location>
        <begin position="800"/>
        <end position="917"/>
    </location>
</feature>
<dbReference type="InterPro" id="IPR001965">
    <property type="entry name" value="Znf_PHD"/>
</dbReference>
<dbReference type="Gene3D" id="2.170.270.10">
    <property type="entry name" value="SET domain"/>
    <property type="match status" value="1"/>
</dbReference>
<dbReference type="PROSITE" id="PS51805">
    <property type="entry name" value="EPHD"/>
    <property type="match status" value="1"/>
</dbReference>
<dbReference type="InterPro" id="IPR019787">
    <property type="entry name" value="Znf_PHD-finger"/>
</dbReference>
<dbReference type="PROSITE" id="PS01359">
    <property type="entry name" value="ZF_PHD_1"/>
    <property type="match status" value="1"/>
</dbReference>
<dbReference type="CDD" id="cd15495">
    <property type="entry name" value="PHD_ATX3_4_5_like"/>
    <property type="match status" value="1"/>
</dbReference>
<dbReference type="InterPro" id="IPR001214">
    <property type="entry name" value="SET_dom"/>
</dbReference>
<keyword evidence="5 11" id="KW-0863">Zinc-finger</keyword>
<keyword evidence="17" id="KW-1185">Reference proteome</keyword>
<name>A0A5N6NR56_9ASTR</name>
<dbReference type="InterPro" id="IPR000313">
    <property type="entry name" value="PWWP_dom"/>
</dbReference>
<gene>
    <name evidence="16" type="ORF">E3N88_19413</name>
</gene>
<dbReference type="PANTHER" id="PTHR13793:SF92">
    <property type="entry name" value="HISTONE-LYSINE N-METHYLTRANSFERASE ATX3"/>
    <property type="match status" value="1"/>
</dbReference>
<proteinExistence type="predicted"/>
<keyword evidence="4" id="KW-0677">Repeat</keyword>
<dbReference type="PROSITE" id="PS50016">
    <property type="entry name" value="ZF_PHD_2"/>
    <property type="match status" value="1"/>
</dbReference>
<dbReference type="Pfam" id="PF13831">
    <property type="entry name" value="PHD_2"/>
    <property type="match status" value="1"/>
</dbReference>
<dbReference type="GO" id="GO:0048188">
    <property type="term" value="C:Set1C/COMPASS complex"/>
    <property type="evidence" value="ECO:0007669"/>
    <property type="project" value="UniProtKB-ARBA"/>
</dbReference>
<dbReference type="PROSITE" id="PS50280">
    <property type="entry name" value="SET"/>
    <property type="match status" value="1"/>
</dbReference>
<organism evidence="16 17">
    <name type="scientific">Mikania micrantha</name>
    <name type="common">bitter vine</name>
    <dbReference type="NCBI Taxonomy" id="192012"/>
    <lineage>
        <taxon>Eukaryota</taxon>
        <taxon>Viridiplantae</taxon>
        <taxon>Streptophyta</taxon>
        <taxon>Embryophyta</taxon>
        <taxon>Tracheophyta</taxon>
        <taxon>Spermatophyta</taxon>
        <taxon>Magnoliopsida</taxon>
        <taxon>eudicotyledons</taxon>
        <taxon>Gunneridae</taxon>
        <taxon>Pentapetalae</taxon>
        <taxon>asterids</taxon>
        <taxon>campanulids</taxon>
        <taxon>Asterales</taxon>
        <taxon>Asteraceae</taxon>
        <taxon>Asteroideae</taxon>
        <taxon>Heliantheae alliance</taxon>
        <taxon>Eupatorieae</taxon>
        <taxon>Mikania</taxon>
    </lineage>
</organism>
<evidence type="ECO:0000256" key="6">
    <source>
        <dbReference type="ARBA" id="ARBA00022833"/>
    </source>
</evidence>
<dbReference type="InterPro" id="IPR013083">
    <property type="entry name" value="Znf_RING/FYVE/PHD"/>
</dbReference>
<comment type="function">
    <text evidence="10">Histone methyltransferase.</text>
</comment>
<reference evidence="16 17" key="1">
    <citation type="submission" date="2019-05" db="EMBL/GenBank/DDBJ databases">
        <title>Mikania micrantha, genome provides insights into the molecular mechanism of rapid growth.</title>
        <authorList>
            <person name="Liu B."/>
        </authorList>
    </citation>
    <scope>NUCLEOTIDE SEQUENCE [LARGE SCALE GENOMIC DNA]</scope>
    <source>
        <strain evidence="16">NLD-2019</strain>
        <tissue evidence="16">Leaf</tissue>
    </source>
</reference>
<dbReference type="InterPro" id="IPR011011">
    <property type="entry name" value="Znf_FYVE_PHD"/>
</dbReference>
<comment type="subcellular location">
    <subcellularLocation>
        <location evidence="1">Nucleus</location>
    </subcellularLocation>
</comment>
<keyword evidence="7" id="KW-0156">Chromatin regulator</keyword>
<dbReference type="Gene3D" id="2.30.30.140">
    <property type="match status" value="1"/>
</dbReference>
<dbReference type="AlphaFoldDB" id="A0A5N6NR56"/>
<evidence type="ECO:0000313" key="16">
    <source>
        <dbReference type="EMBL" id="KAD4982742.1"/>
    </source>
</evidence>
<dbReference type="GO" id="GO:0016740">
    <property type="term" value="F:transferase activity"/>
    <property type="evidence" value="ECO:0007669"/>
    <property type="project" value="UniProtKB-KW"/>
</dbReference>
<dbReference type="CDD" id="cd20143">
    <property type="entry name" value="PWWP_AtATX3-like"/>
    <property type="match status" value="1"/>
</dbReference>
<evidence type="ECO:0000259" key="13">
    <source>
        <dbReference type="PROSITE" id="PS50280"/>
    </source>
</evidence>
<dbReference type="InterPro" id="IPR010919">
    <property type="entry name" value="SAND-like_dom_sf"/>
</dbReference>
<dbReference type="Pfam" id="PF13832">
    <property type="entry name" value="zf-HC5HC2H_2"/>
    <property type="match status" value="1"/>
</dbReference>
<dbReference type="SUPFAM" id="SSF57903">
    <property type="entry name" value="FYVE/PHD zinc finger"/>
    <property type="match status" value="1"/>
</dbReference>
<dbReference type="OrthoDB" id="308383at2759"/>
<dbReference type="SUPFAM" id="SSF63763">
    <property type="entry name" value="SAND domain-like"/>
    <property type="match status" value="1"/>
</dbReference>
<dbReference type="Gene3D" id="3.10.390.10">
    <property type="entry name" value="SAND domain-like"/>
    <property type="match status" value="1"/>
</dbReference>
<comment type="caution">
    <text evidence="16">The sequence shown here is derived from an EMBL/GenBank/DDBJ whole genome shotgun (WGS) entry which is preliminary data.</text>
</comment>
<dbReference type="SUPFAM" id="SSF63748">
    <property type="entry name" value="Tudor/PWWP/MBT"/>
    <property type="match status" value="1"/>
</dbReference>
<evidence type="ECO:0000259" key="12">
    <source>
        <dbReference type="PROSITE" id="PS50016"/>
    </source>
</evidence>
<evidence type="ECO:0000256" key="1">
    <source>
        <dbReference type="ARBA" id="ARBA00004123"/>
    </source>
</evidence>
<dbReference type="GO" id="GO:0006357">
    <property type="term" value="P:regulation of transcription by RNA polymerase II"/>
    <property type="evidence" value="ECO:0007669"/>
    <property type="project" value="TreeGrafter"/>
</dbReference>
<dbReference type="CDD" id="cd10518">
    <property type="entry name" value="SET_SETD1-like"/>
    <property type="match status" value="1"/>
</dbReference>
<dbReference type="FunFam" id="2.170.270.10:FF:000058">
    <property type="entry name" value="Histone-lysine N-methyltransferase"/>
    <property type="match status" value="1"/>
</dbReference>
<accession>A0A5N6NR56</accession>
<dbReference type="PROSITE" id="PS50812">
    <property type="entry name" value="PWWP"/>
    <property type="match status" value="1"/>
</dbReference>
<protein>
    <recommendedName>
        <fullName evidence="18">Histone-lysine N-methyltransferase</fullName>
    </recommendedName>
</protein>
<keyword evidence="8" id="KW-0539">Nucleus</keyword>
<evidence type="ECO:0000259" key="14">
    <source>
        <dbReference type="PROSITE" id="PS50812"/>
    </source>
</evidence>
<dbReference type="InterPro" id="IPR034732">
    <property type="entry name" value="EPHD"/>
</dbReference>
<sequence length="1094" mass="124621">MIKKMMKSERPKVKRSKLVETDVEETNHENNHSLFKYFSKKQRTATEFADNADDGACFIDYDNVVNTWCTGVSCTSADLKSNSCSVHRLKSSRGRVSVCPSRFNDSVISLWKKEGENETLIKRKNPFVDSGLESKKQIVEVDVCFIDAPVAVDDDIFNNNNKVCFIDVPIAVDDDMFNNNKKVKRTFKKDKGYDSFGPQDFVTGDIVWAKCSNRFPAWPAVVIDAKHEAPVSVQKAFVPKTVCVMFYGYSRKGTRDYAWVKGGMIFPFLEYMERFEGQTQLFGCKRDDFRKAIEEAYSIENRYLNSGYRDKQECSSESNLVEIHVAPAADLDYEYFNCRKIYCDGCNLWVHAEPNEISDNCFKDLRNNEYYCQECKDQSSFGQIVLYESQPKISSCTESNYQSTIPDKISVVCTDVEGIYYSNLHLIECKCGSCGTRKQTPSEWERHTGSRAKKWKVSIKVKDSMLPLEKMLADYNIDYVKAALTQLDEQQLFSFLQEKYEPVFAKWTTERCAICRWDEDYDVNKIIICNRCQIAVHQECYGARDMNDFTSWVCRACETPEVERECCLCPVKGGALKPTNIDTLWVHVICAWFRPEVAFLSGEKMEPAIGLLRIPPDSFVKRCVICKQVHGSCIQCCKCATYFHATCASRAGYCVELHSTEKGKTYKTKWSTYCAIHRTPADNGIVIKTSSEVFCAKGLLGNHNQKQSFRGSRLVQCTSSASSTVENDEIEPQSAARCRMYKRKTTKNDAKEAIFHRLIGLTQHSIDAIDSLTAHNEIQDLNTCSTFKERLDTLQRLEKHRVCFGKSGIHGWGLFARRKILEGEMVFEYRGEQVRRSVADLREVQYRSQGKDCYLFKISEDIVIDATNKGNMARLINHSCMPNCYARILSMGEDESRIVLIAKTNVSAGDELTYDYKFDQDEQDEVKCFLHRLKLGIRAIRPSKTLEIHRACLRIMKYQQIMKSHGGVTVKPYFGTVNKVGTYVSERTHREAGRVLLNRNQSLSATVAPMAKQMAREVTVTLEPIVAKHNETNQALVGEIQRVASNSGHRSDLERNRMALSTKAPPQNPSRLELESVSVPYYLPGVAKSVLSVP</sequence>
<dbReference type="InterPro" id="IPR046341">
    <property type="entry name" value="SET_dom_sf"/>
</dbReference>
<evidence type="ECO:0000256" key="10">
    <source>
        <dbReference type="ARBA" id="ARBA00054897"/>
    </source>
</evidence>
<dbReference type="Gene3D" id="3.30.40.10">
    <property type="entry name" value="Zinc/RING finger domain, C3HC4 (zinc finger)"/>
    <property type="match status" value="2"/>
</dbReference>
<dbReference type="Proteomes" id="UP000326396">
    <property type="component" value="Linkage Group LG18"/>
</dbReference>
<dbReference type="GO" id="GO:0006325">
    <property type="term" value="P:chromatin organization"/>
    <property type="evidence" value="ECO:0007669"/>
    <property type="project" value="UniProtKB-KW"/>
</dbReference>
<keyword evidence="6" id="KW-0862">Zinc</keyword>
<dbReference type="FunFam" id="3.30.40.10:FF:000464">
    <property type="entry name" value="Histone-lysine N-methyltransferase"/>
    <property type="match status" value="1"/>
</dbReference>
<evidence type="ECO:0000256" key="8">
    <source>
        <dbReference type="ARBA" id="ARBA00023242"/>
    </source>
</evidence>
<evidence type="ECO:0000256" key="11">
    <source>
        <dbReference type="PROSITE-ProRule" id="PRU00146"/>
    </source>
</evidence>
<dbReference type="Pfam" id="PF00856">
    <property type="entry name" value="SET"/>
    <property type="match status" value="1"/>
</dbReference>
<dbReference type="InterPro" id="IPR019786">
    <property type="entry name" value="Zinc_finger_PHD-type_CS"/>
</dbReference>
<feature type="domain" description="PWWP" evidence="14">
    <location>
        <begin position="203"/>
        <end position="271"/>
    </location>
</feature>
<evidence type="ECO:0000256" key="4">
    <source>
        <dbReference type="ARBA" id="ARBA00022737"/>
    </source>
</evidence>
<evidence type="ECO:0000256" key="5">
    <source>
        <dbReference type="ARBA" id="ARBA00022771"/>
    </source>
</evidence>
<dbReference type="InterPro" id="IPR025780">
    <property type="entry name" value="Hist-Lys_N-MeTrfase_ATX"/>
</dbReference>
<evidence type="ECO:0000256" key="9">
    <source>
        <dbReference type="ARBA" id="ARBA00052314"/>
    </source>
</evidence>
<evidence type="ECO:0008006" key="18">
    <source>
        <dbReference type="Google" id="ProtNLM"/>
    </source>
</evidence>
<dbReference type="GO" id="GO:0008270">
    <property type="term" value="F:zinc ion binding"/>
    <property type="evidence" value="ECO:0007669"/>
    <property type="project" value="UniProtKB-KW"/>
</dbReference>
<keyword evidence="2" id="KW-0808">Transferase</keyword>
<evidence type="ECO:0000313" key="17">
    <source>
        <dbReference type="Proteomes" id="UP000326396"/>
    </source>
</evidence>